<keyword evidence="7" id="KW-0539">Nucleus</keyword>
<dbReference type="AlphaFoldDB" id="A0A2I1BU68"/>
<feature type="domain" description="Zn(2)-C6 fungal-type" evidence="9">
    <location>
        <begin position="13"/>
        <end position="55"/>
    </location>
</feature>
<feature type="region of interest" description="Disordered" evidence="8">
    <location>
        <begin position="107"/>
        <end position="146"/>
    </location>
</feature>
<evidence type="ECO:0000256" key="5">
    <source>
        <dbReference type="ARBA" id="ARBA00023125"/>
    </source>
</evidence>
<dbReference type="Gene3D" id="4.10.240.10">
    <property type="entry name" value="Zn(2)-C6 fungal-type DNA-binding domain"/>
    <property type="match status" value="1"/>
</dbReference>
<dbReference type="OMA" id="CHRPYIS"/>
<dbReference type="Proteomes" id="UP000234474">
    <property type="component" value="Unassembled WGS sequence"/>
</dbReference>
<protein>
    <recommendedName>
        <fullName evidence="9">Zn(2)-C6 fungal-type domain-containing protein</fullName>
    </recommendedName>
</protein>
<dbReference type="CDD" id="cd12148">
    <property type="entry name" value="fungal_TF_MHR"/>
    <property type="match status" value="1"/>
</dbReference>
<evidence type="ECO:0000256" key="6">
    <source>
        <dbReference type="ARBA" id="ARBA00023163"/>
    </source>
</evidence>
<dbReference type="RefSeq" id="XP_024677487.1">
    <property type="nucleotide sequence ID" value="XM_024832288.1"/>
</dbReference>
<comment type="caution">
    <text evidence="10">The sequence shown here is derived from an EMBL/GenBank/DDBJ whole genome shotgun (WGS) entry which is preliminary data.</text>
</comment>
<feature type="region of interest" description="Disordered" evidence="8">
    <location>
        <begin position="636"/>
        <end position="662"/>
    </location>
</feature>
<evidence type="ECO:0000256" key="4">
    <source>
        <dbReference type="ARBA" id="ARBA00023015"/>
    </source>
</evidence>
<dbReference type="GO" id="GO:0008270">
    <property type="term" value="F:zinc ion binding"/>
    <property type="evidence" value="ECO:0007669"/>
    <property type="project" value="InterPro"/>
</dbReference>
<dbReference type="SMART" id="SM00066">
    <property type="entry name" value="GAL4"/>
    <property type="match status" value="1"/>
</dbReference>
<dbReference type="InterPro" id="IPR051615">
    <property type="entry name" value="Transcr_Regulatory_Elem"/>
</dbReference>
<evidence type="ECO:0000256" key="2">
    <source>
        <dbReference type="ARBA" id="ARBA00022723"/>
    </source>
</evidence>
<keyword evidence="5" id="KW-0238">DNA-binding</keyword>
<feature type="compositionally biased region" description="Polar residues" evidence="8">
    <location>
        <begin position="127"/>
        <end position="138"/>
    </location>
</feature>
<sequence>MPRRNKGDNHVRKHVTTACTPCRKTKCDGNIPACRNCQSKGKDCTYRQRNDKRTIPLRIAVNLLAKRVGDLSQYIREHGLEIPAMSGEDEQNLKNILQALGFDHRDTRSGTATHANTPPDLIASGRDSGNVQQGNATSDDLPGADADEEFTNQLSWRLGRLQLTQDGQLRYFGSTSNLTLLDGLVSVNSSTSNSAQKDTQEVLENADLNIAVDETLEHHLLELYFAWQNPSLYLVDYEVFWKTGQQNNHDGLVSAYSSRALLMCPNITLNFVTFPRSLSEFFGERARTLLEWELEKPSLSTVQTLVILSNHEASRTRDTRGWLYSGMAMRLAFDLGLHLDMTPYLESGIISAEECKLRRTIFWAAYLNEQYVLGYYLGRPLRSPTAGVTVQKPHWDSSQSSAEWKPYGCLQTEIGSIYNPLQTICHLWVTLYDLMMPLTDVLYGCFEVSKHALQELTAATVGRLYEWKKNLPEGLDVDLTEECQQYLPHVLTLCSHGSSMQYHQFMIHCHRPYISEHYIQPQPPQGPGSSHARKMCIESAVAIVKALIIYERLYGFRKANVQMVSFTFSAALILIFTTIPSQARKPDKEHTSYLGTCFWALDEMGCCFENAKWTSTFLSTLQQQWHKRRRAVTEKGVKGASERHLHGNAGPTPHGTRPNAQECSEYDHFRSSREAAGSIDLNLPGDYWTQGYASVSEGLDVVHFVDPDICNILLSEGIPRSLF</sequence>
<dbReference type="VEuPathDB" id="FungiDB:P174DRAFT_516135"/>
<dbReference type="InterPro" id="IPR007219">
    <property type="entry name" value="XnlR_reg_dom"/>
</dbReference>
<keyword evidence="11" id="KW-1185">Reference proteome</keyword>
<dbReference type="CDD" id="cd00067">
    <property type="entry name" value="GAL4"/>
    <property type="match status" value="1"/>
</dbReference>
<evidence type="ECO:0000256" key="3">
    <source>
        <dbReference type="ARBA" id="ARBA00022833"/>
    </source>
</evidence>
<dbReference type="GO" id="GO:0003677">
    <property type="term" value="F:DNA binding"/>
    <property type="evidence" value="ECO:0007669"/>
    <property type="project" value="UniProtKB-KW"/>
</dbReference>
<reference evidence="11" key="1">
    <citation type="journal article" date="2018" name="Proc. Natl. Acad. Sci. U.S.A.">
        <title>Linking secondary metabolites to gene clusters through genome sequencing of six diverse Aspergillus species.</title>
        <authorList>
            <person name="Kaerboelling I."/>
            <person name="Vesth T.C."/>
            <person name="Frisvad J.C."/>
            <person name="Nybo J.L."/>
            <person name="Theobald S."/>
            <person name="Kuo A."/>
            <person name="Bowyer P."/>
            <person name="Matsuda Y."/>
            <person name="Mondo S."/>
            <person name="Lyhne E.K."/>
            <person name="Kogle M.E."/>
            <person name="Clum A."/>
            <person name="Lipzen A."/>
            <person name="Salamov A."/>
            <person name="Ngan C.Y."/>
            <person name="Daum C."/>
            <person name="Chiniquy J."/>
            <person name="Barry K."/>
            <person name="LaButti K."/>
            <person name="Haridas S."/>
            <person name="Simmons B.A."/>
            <person name="Magnuson J.K."/>
            <person name="Mortensen U.H."/>
            <person name="Larsen T.O."/>
            <person name="Grigoriev I.V."/>
            <person name="Baker S.E."/>
            <person name="Andersen M.R."/>
        </authorList>
    </citation>
    <scope>NUCLEOTIDE SEQUENCE [LARGE SCALE GENOMIC DNA]</scope>
    <source>
        <strain evidence="11">IBT 16806</strain>
    </source>
</reference>
<comment type="subcellular location">
    <subcellularLocation>
        <location evidence="1">Nucleus</location>
    </subcellularLocation>
</comment>
<dbReference type="Pfam" id="PF00172">
    <property type="entry name" value="Zn_clus"/>
    <property type="match status" value="1"/>
</dbReference>
<organism evidence="10 11">
    <name type="scientific">Aspergillus novofumigatus (strain IBT 16806)</name>
    <dbReference type="NCBI Taxonomy" id="1392255"/>
    <lineage>
        <taxon>Eukaryota</taxon>
        <taxon>Fungi</taxon>
        <taxon>Dikarya</taxon>
        <taxon>Ascomycota</taxon>
        <taxon>Pezizomycotina</taxon>
        <taxon>Eurotiomycetes</taxon>
        <taxon>Eurotiomycetidae</taxon>
        <taxon>Eurotiales</taxon>
        <taxon>Aspergillaceae</taxon>
        <taxon>Aspergillus</taxon>
        <taxon>Aspergillus subgen. Fumigati</taxon>
    </lineage>
</organism>
<dbReference type="OrthoDB" id="2154091at2759"/>
<evidence type="ECO:0000256" key="8">
    <source>
        <dbReference type="SAM" id="MobiDB-lite"/>
    </source>
</evidence>
<dbReference type="GO" id="GO:0006351">
    <property type="term" value="P:DNA-templated transcription"/>
    <property type="evidence" value="ECO:0007669"/>
    <property type="project" value="InterPro"/>
</dbReference>
<dbReference type="Pfam" id="PF04082">
    <property type="entry name" value="Fungal_trans"/>
    <property type="match status" value="1"/>
</dbReference>
<dbReference type="PANTHER" id="PTHR31313">
    <property type="entry name" value="TY1 ENHANCER ACTIVATOR"/>
    <property type="match status" value="1"/>
</dbReference>
<evidence type="ECO:0000313" key="10">
    <source>
        <dbReference type="EMBL" id="PKX88892.1"/>
    </source>
</evidence>
<feature type="compositionally biased region" description="Basic and acidic residues" evidence="8">
    <location>
        <begin position="636"/>
        <end position="645"/>
    </location>
</feature>
<evidence type="ECO:0000256" key="7">
    <source>
        <dbReference type="ARBA" id="ARBA00023242"/>
    </source>
</evidence>
<dbReference type="InterPro" id="IPR036864">
    <property type="entry name" value="Zn2-C6_fun-type_DNA-bd_sf"/>
</dbReference>
<proteinExistence type="predicted"/>
<dbReference type="GO" id="GO:0000981">
    <property type="term" value="F:DNA-binding transcription factor activity, RNA polymerase II-specific"/>
    <property type="evidence" value="ECO:0007669"/>
    <property type="project" value="InterPro"/>
</dbReference>
<dbReference type="PANTHER" id="PTHR31313:SF77">
    <property type="entry name" value="ZN(II)2CYS6 TRANSCRIPTION FACTOR (EUROFUNG)"/>
    <property type="match status" value="1"/>
</dbReference>
<keyword evidence="3" id="KW-0862">Zinc</keyword>
<dbReference type="EMBL" id="MSZS01000011">
    <property type="protein sequence ID" value="PKX88892.1"/>
    <property type="molecule type" value="Genomic_DNA"/>
</dbReference>
<evidence type="ECO:0000259" key="9">
    <source>
        <dbReference type="SMART" id="SM00066"/>
    </source>
</evidence>
<evidence type="ECO:0000256" key="1">
    <source>
        <dbReference type="ARBA" id="ARBA00004123"/>
    </source>
</evidence>
<evidence type="ECO:0000313" key="11">
    <source>
        <dbReference type="Proteomes" id="UP000234474"/>
    </source>
</evidence>
<gene>
    <name evidence="10" type="ORF">P174DRAFT_516135</name>
</gene>
<keyword evidence="4" id="KW-0805">Transcription regulation</keyword>
<accession>A0A2I1BU68</accession>
<dbReference type="GeneID" id="36539624"/>
<dbReference type="GO" id="GO:0005634">
    <property type="term" value="C:nucleus"/>
    <property type="evidence" value="ECO:0007669"/>
    <property type="project" value="UniProtKB-SubCell"/>
</dbReference>
<name>A0A2I1BU68_ASPN1</name>
<dbReference type="STRING" id="1392255.A0A2I1BU68"/>
<dbReference type="InterPro" id="IPR001138">
    <property type="entry name" value="Zn2Cys6_DnaBD"/>
</dbReference>
<keyword evidence="2" id="KW-0479">Metal-binding</keyword>
<keyword evidence="6" id="KW-0804">Transcription</keyword>
<dbReference type="SUPFAM" id="SSF57701">
    <property type="entry name" value="Zn2/Cys6 DNA-binding domain"/>
    <property type="match status" value="1"/>
</dbReference>